<gene>
    <name evidence="1" type="ORF">Vretimale_8312</name>
</gene>
<reference evidence="1" key="1">
    <citation type="journal article" date="2021" name="Proc. Natl. Acad. Sci. U.S.A.">
        <title>Three genomes in the algal genus Volvox reveal the fate of a haploid sex-determining region after a transition to homothallism.</title>
        <authorList>
            <person name="Yamamoto K."/>
            <person name="Hamaji T."/>
            <person name="Kawai-Toyooka H."/>
            <person name="Matsuzaki R."/>
            <person name="Takahashi F."/>
            <person name="Nishimura Y."/>
            <person name="Kawachi M."/>
            <person name="Noguchi H."/>
            <person name="Minakuchi Y."/>
            <person name="Umen J.G."/>
            <person name="Toyoda A."/>
            <person name="Nozaki H."/>
        </authorList>
    </citation>
    <scope>NUCLEOTIDE SEQUENCE</scope>
    <source>
        <strain evidence="1">NIES-3785</strain>
    </source>
</reference>
<dbReference type="EMBL" id="BNCQ01000014">
    <property type="protein sequence ID" value="GIM03568.1"/>
    <property type="molecule type" value="Genomic_DNA"/>
</dbReference>
<dbReference type="AlphaFoldDB" id="A0A8J4GBB6"/>
<name>A0A8J4GBB6_9CHLO</name>
<evidence type="ECO:0000313" key="2">
    <source>
        <dbReference type="Proteomes" id="UP000722791"/>
    </source>
</evidence>
<protein>
    <submittedName>
        <fullName evidence="1">Uncharacterized protein</fullName>
    </submittedName>
</protein>
<proteinExistence type="predicted"/>
<comment type="caution">
    <text evidence="1">The sequence shown here is derived from an EMBL/GenBank/DDBJ whole genome shotgun (WGS) entry which is preliminary data.</text>
</comment>
<organism evidence="1 2">
    <name type="scientific">Volvox reticuliferus</name>
    <dbReference type="NCBI Taxonomy" id="1737510"/>
    <lineage>
        <taxon>Eukaryota</taxon>
        <taxon>Viridiplantae</taxon>
        <taxon>Chlorophyta</taxon>
        <taxon>core chlorophytes</taxon>
        <taxon>Chlorophyceae</taxon>
        <taxon>CS clade</taxon>
        <taxon>Chlamydomonadales</taxon>
        <taxon>Volvocaceae</taxon>
        <taxon>Volvox</taxon>
    </lineage>
</organism>
<dbReference type="Proteomes" id="UP000722791">
    <property type="component" value="Unassembled WGS sequence"/>
</dbReference>
<accession>A0A8J4GBB6</accession>
<evidence type="ECO:0000313" key="1">
    <source>
        <dbReference type="EMBL" id="GIM03568.1"/>
    </source>
</evidence>
<sequence length="111" mass="12713">MNASCVRTPLWQSTELHLSKCLSEPILRMAPIFFRFQGHRKRPQGDVACGESAAEWYVVTSIHQEAMRHQHTTPDLTHCKQQQMAIAPQLTELTYESVHGSMGPYGLYRTR</sequence>